<evidence type="ECO:0000313" key="2">
    <source>
        <dbReference type="EMBL" id="KAK4420251.1"/>
    </source>
</evidence>
<reference evidence="2" key="2">
    <citation type="journal article" date="2024" name="Plant">
        <title>Genomic evolution and insights into agronomic trait innovations of Sesamum species.</title>
        <authorList>
            <person name="Miao H."/>
            <person name="Wang L."/>
            <person name="Qu L."/>
            <person name="Liu H."/>
            <person name="Sun Y."/>
            <person name="Le M."/>
            <person name="Wang Q."/>
            <person name="Wei S."/>
            <person name="Zheng Y."/>
            <person name="Lin W."/>
            <person name="Duan Y."/>
            <person name="Cao H."/>
            <person name="Xiong S."/>
            <person name="Wang X."/>
            <person name="Wei L."/>
            <person name="Li C."/>
            <person name="Ma Q."/>
            <person name="Ju M."/>
            <person name="Zhao R."/>
            <person name="Li G."/>
            <person name="Mu C."/>
            <person name="Tian Q."/>
            <person name="Mei H."/>
            <person name="Zhang T."/>
            <person name="Gao T."/>
            <person name="Zhang H."/>
        </authorList>
    </citation>
    <scope>NUCLEOTIDE SEQUENCE</scope>
    <source>
        <tissue evidence="2">Leaf</tissue>
    </source>
</reference>
<dbReference type="EMBL" id="JACGWO010000009">
    <property type="protein sequence ID" value="KAK4420251.1"/>
    <property type="molecule type" value="Genomic_DNA"/>
</dbReference>
<feature type="region of interest" description="Disordered" evidence="1">
    <location>
        <begin position="70"/>
        <end position="137"/>
    </location>
</feature>
<dbReference type="AlphaFoldDB" id="A0AAE1XY50"/>
<keyword evidence="3" id="KW-1185">Reference proteome</keyword>
<evidence type="ECO:0000256" key="1">
    <source>
        <dbReference type="SAM" id="MobiDB-lite"/>
    </source>
</evidence>
<feature type="region of interest" description="Disordered" evidence="1">
    <location>
        <begin position="222"/>
        <end position="261"/>
    </location>
</feature>
<evidence type="ECO:0000313" key="3">
    <source>
        <dbReference type="Proteomes" id="UP001293254"/>
    </source>
</evidence>
<reference evidence="2" key="1">
    <citation type="submission" date="2020-06" db="EMBL/GenBank/DDBJ databases">
        <authorList>
            <person name="Li T."/>
            <person name="Hu X."/>
            <person name="Zhang T."/>
            <person name="Song X."/>
            <person name="Zhang H."/>
            <person name="Dai N."/>
            <person name="Sheng W."/>
            <person name="Hou X."/>
            <person name="Wei L."/>
        </authorList>
    </citation>
    <scope>NUCLEOTIDE SEQUENCE</scope>
    <source>
        <strain evidence="2">3651</strain>
        <tissue evidence="2">Leaf</tissue>
    </source>
</reference>
<protein>
    <submittedName>
        <fullName evidence="2">Uncharacterized protein</fullName>
    </submittedName>
</protein>
<organism evidence="2 3">
    <name type="scientific">Sesamum alatum</name>
    <dbReference type="NCBI Taxonomy" id="300844"/>
    <lineage>
        <taxon>Eukaryota</taxon>
        <taxon>Viridiplantae</taxon>
        <taxon>Streptophyta</taxon>
        <taxon>Embryophyta</taxon>
        <taxon>Tracheophyta</taxon>
        <taxon>Spermatophyta</taxon>
        <taxon>Magnoliopsida</taxon>
        <taxon>eudicotyledons</taxon>
        <taxon>Gunneridae</taxon>
        <taxon>Pentapetalae</taxon>
        <taxon>asterids</taxon>
        <taxon>lamiids</taxon>
        <taxon>Lamiales</taxon>
        <taxon>Pedaliaceae</taxon>
        <taxon>Sesamum</taxon>
    </lineage>
</organism>
<feature type="compositionally biased region" description="Polar residues" evidence="1">
    <location>
        <begin position="77"/>
        <end position="94"/>
    </location>
</feature>
<feature type="compositionally biased region" description="Gly residues" evidence="1">
    <location>
        <begin position="116"/>
        <end position="130"/>
    </location>
</feature>
<sequence length="261" mass="26805">MAESEWGKTAGLTKATAEVEREIGEVGGHSGDPVVVGEVRENVGAVREKVGRWMEGMGYGWEDVGPRGVGWGGEVNMDSQVGSAGSGSRLSQEDPTGVKGYKRLGEGRRLTRGSGLKAGRGPGEGSGPKAGDGLKTGSWLGAVQGLVGPGGAKSDGRRRVTWSVAAVSEHRRSSVVRSSATVELGVLSVGGQRDRVTEAEMGERKRDTAEVLSNGLVKVVGGGEGEGEAGVRRRKVNGGSGGKEEAKGPGWRTTVEEGIGG</sequence>
<gene>
    <name evidence="2" type="ORF">Salat_2438200</name>
</gene>
<name>A0AAE1XY50_9LAMI</name>
<comment type="caution">
    <text evidence="2">The sequence shown here is derived from an EMBL/GenBank/DDBJ whole genome shotgun (WGS) entry which is preliminary data.</text>
</comment>
<proteinExistence type="predicted"/>
<dbReference type="Proteomes" id="UP001293254">
    <property type="component" value="Unassembled WGS sequence"/>
</dbReference>
<accession>A0AAE1XY50</accession>